<feature type="compositionally biased region" description="Basic and acidic residues" evidence="1">
    <location>
        <begin position="156"/>
        <end position="174"/>
    </location>
</feature>
<organism evidence="2">
    <name type="scientific">Capitella teleta</name>
    <name type="common">Polychaete worm</name>
    <dbReference type="NCBI Taxonomy" id="283909"/>
    <lineage>
        <taxon>Eukaryota</taxon>
        <taxon>Metazoa</taxon>
        <taxon>Spiralia</taxon>
        <taxon>Lophotrochozoa</taxon>
        <taxon>Annelida</taxon>
        <taxon>Polychaeta</taxon>
        <taxon>Sedentaria</taxon>
        <taxon>Scolecida</taxon>
        <taxon>Capitellidae</taxon>
        <taxon>Capitella</taxon>
    </lineage>
</organism>
<feature type="region of interest" description="Disordered" evidence="1">
    <location>
        <begin position="70"/>
        <end position="90"/>
    </location>
</feature>
<evidence type="ECO:0000313" key="2">
    <source>
        <dbReference type="EMBL" id="ELT87358.1"/>
    </source>
</evidence>
<evidence type="ECO:0000313" key="4">
    <source>
        <dbReference type="Proteomes" id="UP000014760"/>
    </source>
</evidence>
<dbReference type="EMBL" id="AMQN01015933">
    <property type="status" value="NOT_ANNOTATED_CDS"/>
    <property type="molecule type" value="Genomic_DNA"/>
</dbReference>
<reference evidence="3" key="3">
    <citation type="submission" date="2015-06" db="UniProtKB">
        <authorList>
            <consortium name="EnsemblMetazoa"/>
        </authorList>
    </citation>
    <scope>IDENTIFICATION</scope>
</reference>
<dbReference type="Proteomes" id="UP000014760">
    <property type="component" value="Unassembled WGS sequence"/>
</dbReference>
<dbReference type="OrthoDB" id="6287653at2759"/>
<sequence length="207" mass="23629">MAEEYIRFVTDNSVPIALTLDEIEKEAKGDALTLELQECLKTGDFSKQDSYIRALKEELTCSGVEEKEDAELRSQDREKKEKMKEYADERRNARESNIGIGDQVLVTNLRKENKLTTTFGKDIHTVVAKKGNRLVVVDPNGVRYSRNASQVKLYHSPRDNQDDKVVPDGERELDAEGVPDPEPSVAVQQRPRRSTRTTQRAEYVYKL</sequence>
<reference evidence="2 4" key="2">
    <citation type="journal article" date="2013" name="Nature">
        <title>Insights into bilaterian evolution from three spiralian genomes.</title>
        <authorList>
            <person name="Simakov O."/>
            <person name="Marletaz F."/>
            <person name="Cho S.J."/>
            <person name="Edsinger-Gonzales E."/>
            <person name="Havlak P."/>
            <person name="Hellsten U."/>
            <person name="Kuo D.H."/>
            <person name="Larsson T."/>
            <person name="Lv J."/>
            <person name="Arendt D."/>
            <person name="Savage R."/>
            <person name="Osoegawa K."/>
            <person name="de Jong P."/>
            <person name="Grimwood J."/>
            <person name="Chapman J.A."/>
            <person name="Shapiro H."/>
            <person name="Aerts A."/>
            <person name="Otillar R.P."/>
            <person name="Terry A.Y."/>
            <person name="Boore J.L."/>
            <person name="Grigoriev I.V."/>
            <person name="Lindberg D.R."/>
            <person name="Seaver E.C."/>
            <person name="Weisblat D.A."/>
            <person name="Putnam N.H."/>
            <person name="Rokhsar D.S."/>
        </authorList>
    </citation>
    <scope>NUCLEOTIDE SEQUENCE</scope>
    <source>
        <strain evidence="2 4">I ESC-2004</strain>
    </source>
</reference>
<dbReference type="EMBL" id="KB312373">
    <property type="protein sequence ID" value="ELT87358.1"/>
    <property type="molecule type" value="Genomic_DNA"/>
</dbReference>
<accession>R7T3Q0</accession>
<protein>
    <submittedName>
        <fullName evidence="2 3">Uncharacterized protein</fullName>
    </submittedName>
</protein>
<keyword evidence="4" id="KW-1185">Reference proteome</keyword>
<dbReference type="EnsemblMetazoa" id="CapteT185537">
    <property type="protein sequence ID" value="CapteP185537"/>
    <property type="gene ID" value="CapteG185537"/>
</dbReference>
<gene>
    <name evidence="2" type="ORF">CAPTEDRAFT_185537</name>
</gene>
<dbReference type="AlphaFoldDB" id="R7T3Q0"/>
<reference evidence="4" key="1">
    <citation type="submission" date="2012-12" db="EMBL/GenBank/DDBJ databases">
        <authorList>
            <person name="Hellsten U."/>
            <person name="Grimwood J."/>
            <person name="Chapman J.A."/>
            <person name="Shapiro H."/>
            <person name="Aerts A."/>
            <person name="Otillar R.P."/>
            <person name="Terry A.Y."/>
            <person name="Boore J.L."/>
            <person name="Simakov O."/>
            <person name="Marletaz F."/>
            <person name="Cho S.-J."/>
            <person name="Edsinger-Gonzales E."/>
            <person name="Havlak P."/>
            <person name="Kuo D.-H."/>
            <person name="Larsson T."/>
            <person name="Lv J."/>
            <person name="Arendt D."/>
            <person name="Savage R."/>
            <person name="Osoegawa K."/>
            <person name="de Jong P."/>
            <person name="Lindberg D.R."/>
            <person name="Seaver E.C."/>
            <person name="Weisblat D.A."/>
            <person name="Putnam N.H."/>
            <person name="Grigoriev I.V."/>
            <person name="Rokhsar D.S."/>
        </authorList>
    </citation>
    <scope>NUCLEOTIDE SEQUENCE</scope>
    <source>
        <strain evidence="4">I ESC-2004</strain>
    </source>
</reference>
<feature type="region of interest" description="Disordered" evidence="1">
    <location>
        <begin position="156"/>
        <end position="207"/>
    </location>
</feature>
<dbReference type="HOGENOM" id="CLU_1327515_0_0_1"/>
<name>R7T3Q0_CAPTE</name>
<evidence type="ECO:0000256" key="1">
    <source>
        <dbReference type="SAM" id="MobiDB-lite"/>
    </source>
</evidence>
<evidence type="ECO:0000313" key="3">
    <source>
        <dbReference type="EnsemblMetazoa" id="CapteP185537"/>
    </source>
</evidence>
<proteinExistence type="predicted"/>